<evidence type="ECO:0000313" key="1">
    <source>
        <dbReference type="EMBL" id="GES21623.1"/>
    </source>
</evidence>
<dbReference type="RefSeq" id="WP_155346601.1">
    <property type="nucleotide sequence ID" value="NZ_BAAAHM010000005.1"/>
</dbReference>
<reference evidence="1 2" key="1">
    <citation type="submission" date="2019-10" db="EMBL/GenBank/DDBJ databases">
        <title>Whole genome shotgun sequence of Acrocarpospora pleiomorpha NBRC 16267.</title>
        <authorList>
            <person name="Ichikawa N."/>
            <person name="Kimura A."/>
            <person name="Kitahashi Y."/>
            <person name="Komaki H."/>
            <person name="Oguchi A."/>
        </authorList>
    </citation>
    <scope>NUCLEOTIDE SEQUENCE [LARGE SCALE GENOMIC DNA]</scope>
    <source>
        <strain evidence="1 2">NBRC 16267</strain>
    </source>
</reference>
<dbReference type="PIRSF" id="PIRSF015268">
    <property type="entry name" value="Virulence_RhuM"/>
    <property type="match status" value="1"/>
</dbReference>
<gene>
    <name evidence="1" type="ORF">Aple_045190</name>
</gene>
<dbReference type="EMBL" id="BLAF01000024">
    <property type="protein sequence ID" value="GES21623.1"/>
    <property type="molecule type" value="Genomic_DNA"/>
</dbReference>
<dbReference type="Proteomes" id="UP000377595">
    <property type="component" value="Unassembled WGS sequence"/>
</dbReference>
<dbReference type="AlphaFoldDB" id="A0A5M3XR32"/>
<name>A0A5M3XR32_9ACTN</name>
<protein>
    <submittedName>
        <fullName evidence="1">2-hydroxyacid dehydrogenase</fullName>
    </submittedName>
</protein>
<dbReference type="OrthoDB" id="9802752at2"/>
<keyword evidence="2" id="KW-1185">Reference proteome</keyword>
<dbReference type="PANTHER" id="PTHR35810:SF1">
    <property type="entry name" value="CYTOPLASMIC PROTEIN"/>
    <property type="match status" value="1"/>
</dbReference>
<comment type="caution">
    <text evidence="1">The sequence shown here is derived from an EMBL/GenBank/DDBJ whole genome shotgun (WGS) entry which is preliminary data.</text>
</comment>
<organism evidence="1 2">
    <name type="scientific">Acrocarpospora pleiomorpha</name>
    <dbReference type="NCBI Taxonomy" id="90975"/>
    <lineage>
        <taxon>Bacteria</taxon>
        <taxon>Bacillati</taxon>
        <taxon>Actinomycetota</taxon>
        <taxon>Actinomycetes</taxon>
        <taxon>Streptosporangiales</taxon>
        <taxon>Streptosporangiaceae</taxon>
        <taxon>Acrocarpospora</taxon>
    </lineage>
</organism>
<dbReference type="PANTHER" id="PTHR35810">
    <property type="entry name" value="CYTOPLASMIC PROTEIN-RELATED"/>
    <property type="match status" value="1"/>
</dbReference>
<dbReference type="InterPro" id="IPR011204">
    <property type="entry name" value="Virulence_RhuM-like"/>
</dbReference>
<accession>A0A5M3XR32</accession>
<dbReference type="Pfam" id="PF13310">
    <property type="entry name" value="Virulence_RhuM"/>
    <property type="match status" value="1"/>
</dbReference>
<sequence length="353" mass="40812">MSESGEQGGEIILYRTEDGHVEIQFRAVDGTVWLSQAQMAELFDRTIQNINLHILAILKDGEVSEATIKQHLIVRTEGSREVRRQIQVYNLDMILAVGYRVRSARGSQFRTWATTVLREYLVKGFVLNDQRLKDPGGFDYFDELLERIREIRASEKRFYQKLRDLFAAAGDYDPASQRSRTFFATVQNKLIYAVTGHTAAELTVKRADLTQPNMGLTSWKGSRVRKGDVGTAKNYLSQDEITDLNMLTTQFLDFAELRTRRRQQISLSDWMTATDRFIGMNEMQVLTGVGRVSHEDAERIAHERYLTFDEQRRALESMRAEQEVARDEQDLLSWEPTDAIYELEQIDDGYEEE</sequence>
<proteinExistence type="predicted"/>
<evidence type="ECO:0000313" key="2">
    <source>
        <dbReference type="Proteomes" id="UP000377595"/>
    </source>
</evidence>